<dbReference type="InterPro" id="IPR045336">
    <property type="entry name" value="MmgE_PrpD_N"/>
</dbReference>
<dbReference type="PANTHER" id="PTHR16943:SF8">
    <property type="entry name" value="2-METHYLCITRATE DEHYDRATASE"/>
    <property type="match status" value="1"/>
</dbReference>
<dbReference type="EMBL" id="MRUL01000017">
    <property type="protein sequence ID" value="OON38083.1"/>
    <property type="molecule type" value="Genomic_DNA"/>
</dbReference>
<dbReference type="InterPro" id="IPR042188">
    <property type="entry name" value="MmgE/PrpD_sf_2"/>
</dbReference>
<dbReference type="AlphaFoldDB" id="A0A1S8YH88"/>
<dbReference type="STRING" id="1926881.BTJ39_19150"/>
<comment type="caution">
    <text evidence="4">The sequence shown here is derived from an EMBL/GenBank/DDBJ whole genome shotgun (WGS) entry which is preliminary data.</text>
</comment>
<keyword evidence="5" id="KW-1185">Reference proteome</keyword>
<dbReference type="Pfam" id="PF19305">
    <property type="entry name" value="MmgE_PrpD_C"/>
    <property type="match status" value="1"/>
</dbReference>
<feature type="domain" description="MmgE/PrpD N-terminal" evidence="2">
    <location>
        <begin position="6"/>
        <end position="243"/>
    </location>
</feature>
<dbReference type="InterPro" id="IPR045337">
    <property type="entry name" value="MmgE_PrpD_C"/>
</dbReference>
<dbReference type="SUPFAM" id="SSF103378">
    <property type="entry name" value="2-methylcitrate dehydratase PrpD"/>
    <property type="match status" value="1"/>
</dbReference>
<accession>A0A1S8YH88</accession>
<dbReference type="Proteomes" id="UP000190667">
    <property type="component" value="Unassembled WGS sequence"/>
</dbReference>
<evidence type="ECO:0000313" key="5">
    <source>
        <dbReference type="Proteomes" id="UP000190667"/>
    </source>
</evidence>
<dbReference type="PANTHER" id="PTHR16943">
    <property type="entry name" value="2-METHYLCITRATE DEHYDRATASE-RELATED"/>
    <property type="match status" value="1"/>
</dbReference>
<dbReference type="Pfam" id="PF03972">
    <property type="entry name" value="MmgE_PrpD_N"/>
    <property type="match status" value="1"/>
</dbReference>
<evidence type="ECO:0000259" key="2">
    <source>
        <dbReference type="Pfam" id="PF03972"/>
    </source>
</evidence>
<protein>
    <submittedName>
        <fullName evidence="4">2-methylcitrate dehydratase</fullName>
    </submittedName>
</protein>
<evidence type="ECO:0000256" key="1">
    <source>
        <dbReference type="ARBA" id="ARBA00006174"/>
    </source>
</evidence>
<dbReference type="Gene3D" id="1.10.4100.10">
    <property type="entry name" value="2-methylcitrate dehydratase PrpD"/>
    <property type="match status" value="1"/>
</dbReference>
<feature type="domain" description="MmgE/PrpD C-terminal" evidence="3">
    <location>
        <begin position="272"/>
        <end position="429"/>
    </location>
</feature>
<proteinExistence type="inferred from homology"/>
<reference evidence="4 5" key="1">
    <citation type="submission" date="2016-12" db="EMBL/GenBank/DDBJ databases">
        <title>Izhakiella australiana sp. nov. of genus Izhakiella isolated from Australian desert.</title>
        <authorList>
            <person name="Ji M."/>
        </authorList>
    </citation>
    <scope>NUCLEOTIDE SEQUENCE [LARGE SCALE GENOMIC DNA]</scope>
    <source>
        <strain evidence="4 5">D4N98</strain>
    </source>
</reference>
<dbReference type="OrthoDB" id="9795089at2"/>
<dbReference type="RefSeq" id="WP_078004321.1">
    <property type="nucleotide sequence ID" value="NZ_MRUL01000017.1"/>
</dbReference>
<dbReference type="InterPro" id="IPR036148">
    <property type="entry name" value="MmgE/PrpD_sf"/>
</dbReference>
<dbReference type="GO" id="GO:0016829">
    <property type="term" value="F:lyase activity"/>
    <property type="evidence" value="ECO:0007669"/>
    <property type="project" value="InterPro"/>
</dbReference>
<dbReference type="InterPro" id="IPR005656">
    <property type="entry name" value="MmgE_PrpD"/>
</dbReference>
<evidence type="ECO:0000259" key="3">
    <source>
        <dbReference type="Pfam" id="PF19305"/>
    </source>
</evidence>
<dbReference type="InterPro" id="IPR042183">
    <property type="entry name" value="MmgE/PrpD_sf_1"/>
</dbReference>
<name>A0A1S8YH88_9GAMM</name>
<organism evidence="4 5">
    <name type="scientific">Izhakiella australiensis</name>
    <dbReference type="NCBI Taxonomy" id="1926881"/>
    <lineage>
        <taxon>Bacteria</taxon>
        <taxon>Pseudomonadati</taxon>
        <taxon>Pseudomonadota</taxon>
        <taxon>Gammaproteobacteria</taxon>
        <taxon>Enterobacterales</taxon>
        <taxon>Erwiniaceae</taxon>
        <taxon>Izhakiella</taxon>
    </lineage>
</organism>
<dbReference type="Gene3D" id="3.30.1330.120">
    <property type="entry name" value="2-methylcitrate dehydratase PrpD"/>
    <property type="match status" value="1"/>
</dbReference>
<gene>
    <name evidence="4" type="ORF">BTJ39_19150</name>
</gene>
<evidence type="ECO:0000313" key="4">
    <source>
        <dbReference type="EMBL" id="OON38083.1"/>
    </source>
</evidence>
<sequence>MTIALQFARNIHHFYRRPLAAEAVERARYALTDTLGVMLAGSVQPGALKLRQVIEPYAAAGSSRVFGGDLRLNAPDAALLNGMAAHMLDFDDSNSRLYGHTSVAILPALLALADETQAPQEQVIKAYITGFEAASRLGDAVGRYQYTHGWHPTTSLGLFAAVAACAALLALSEAQTAVALSIATSFSCGIKANFGSETKPLIVGHANRNALIAVKLAQQGFTAGAQAFEHHHGYLNVFNSGADNYDIALLTAPWEGDPVLLDRTRGIKQKRFPCCYAILPPIDGILALRQQHDLKPEDIASIRVGVHPIRFPHINVAAPATPLAAKFSLHYCVARALEEGELVLADFIDEARFSRASTRALMQTVSLEPYQSDNAGGAEVVITTRDGRHLSTFIHSAIGASYDNPLPAAENQAKFLHCAALAIGEAAAAEFYQRLSRGELY</sequence>
<comment type="similarity">
    <text evidence="1">Belongs to the PrpD family.</text>
</comment>